<dbReference type="Proteomes" id="UP000294588">
    <property type="component" value="Unassembled WGS sequence"/>
</dbReference>
<evidence type="ECO:0000313" key="2">
    <source>
        <dbReference type="Proteomes" id="UP000294588"/>
    </source>
</evidence>
<accession>A0AC61QHW4</accession>
<protein>
    <submittedName>
        <fullName evidence="1">Molecular chaperone HtpG</fullName>
    </submittedName>
</protein>
<comment type="caution">
    <text evidence="1">The sequence shown here is derived from an EMBL/GenBank/DDBJ whole genome shotgun (WGS) entry which is preliminary data.</text>
</comment>
<name>A0AC61QHW4_9BACT</name>
<dbReference type="EMBL" id="SMOG01000027">
    <property type="protein sequence ID" value="TDF72543.1"/>
    <property type="molecule type" value="Genomic_DNA"/>
</dbReference>
<gene>
    <name evidence="1" type="primary">htpG</name>
    <name evidence="1" type="ORF">E0946_06535</name>
</gene>
<proteinExistence type="predicted"/>
<evidence type="ECO:0000313" key="1">
    <source>
        <dbReference type="EMBL" id="TDF72543.1"/>
    </source>
</evidence>
<organism evidence="1 2">
    <name type="scientific">Candidatus Syntrophosphaera thermopropionivorans</name>
    <dbReference type="NCBI Taxonomy" id="2593015"/>
    <lineage>
        <taxon>Bacteria</taxon>
        <taxon>Pseudomonadati</taxon>
        <taxon>Candidatus Cloacimonadota</taxon>
        <taxon>Candidatus Cloacimonadia</taxon>
        <taxon>Candidatus Cloacimonadales</taxon>
        <taxon>Candidatus Cloacimonadaceae</taxon>
        <taxon>Candidatus Syntrophosphaera</taxon>
    </lineage>
</organism>
<sequence>MAEKKTEKGSLSIHTENIFPIIKQWLYSEHDIFLRELISNAVDAINKRKYADPEFKEEDMKIEVKLDTKKNAIEVSDTGIGMTAEEIKKYINQIAFSGAEEFVSKFKDVQNSIIGHFGLGFYSTFMVAKKVTIDSLSYLPDSVPAYWECDGSTNYIMKEGKRKTVGTTVTVYLNEDSLNYADEAKIQAILEKYCNFTPWPIMFKGKQVNMKEALWNRRPQEISEEEYKEFYKKLFHDWEDPVFWIHLNVDFPFNLKGILYFPKLRNEPDFFKGEVKLYCNNVFVADNLEELIPEFLLLLKGGIDIPDIPLNVSRSFLQNDAQVQKISRYIVKKVADRFNEIFKEDRKKYEELWKDINAFIKFGLIKDDDFFEAMKDIILFKSASGDYITLEEYKTRNKSEGDKTRIWYASSEDTQVTYLKLMKEQGFEVIFQDSPLDNHLYQHLEYKFDNIEFVRVDSELNDLLINKDKKELVDLENRTDSEKLTEIFYRALGQNVEASFSKESYGDFLKKHPQAANILAPYIKNEGDRIIINLYDMPPAVREQLGKSTLDDLFDHVYTELKVEVKSLKTPEIPSMIVFNEFMRRWHDMESFVHNANPGMLKPHTLVVNQENPIIKKILELDAAGKKEEVKTLCNYVHQLSLLEQGAFSGDELKEFISNANKILTYI</sequence>
<keyword evidence="2" id="KW-1185">Reference proteome</keyword>
<reference evidence="1" key="1">
    <citation type="submission" date="2019-03" db="EMBL/GenBank/DDBJ databases">
        <title>Candidatus Syntrophosphaera thermopropionivorans: a novel player in syntrophic propionate oxidation during anaerobic digestion.</title>
        <authorList>
            <person name="Dyksma S."/>
        </authorList>
    </citation>
    <scope>NUCLEOTIDE SEQUENCE</scope>
    <source>
        <strain evidence="1">W5</strain>
    </source>
</reference>